<feature type="region of interest" description="Disordered" evidence="1">
    <location>
        <begin position="157"/>
        <end position="238"/>
    </location>
</feature>
<gene>
    <name evidence="3" type="ORF">LLUT_LOCUS961</name>
</gene>
<comment type="caution">
    <text evidence="3">The sequence shown here is derived from an EMBL/GenBank/DDBJ whole genome shotgun (WGS) entry which is preliminary data.</text>
</comment>
<sequence length="1136" mass="126392">MVLGIRSKSRKSVSIEVHYIINVQEIKPWPPSQSLRSVQSVLLQWENGDQSSGSLASSAGDGKIQFNESFRLPVVMWREASKKSKHRESFQKNSLEFNLYDKIAPKSQLLGSAIINFADFGIIKETKAISTQLSCKKSSRNSTQPYLYVTIQPFETECSSSSPNSTLSKEFSLDKEGSESVSQSVNNDDDLEIASFTDDDSDVVPSNTFRSVRSSPETTGDNTKISRGRTKGSNGELVTPLEHTTSSLLSNMDDDASTQFNDIKSPSSSMALSSDMRNATNDKPSLPKISEESVKVADASSKIPERIQKFPAENITEDDMVKAKISASYISSSTQPNFERSAQSQVSQEENINQVDRRKDQIYNKGSPEELSSASNTVVLEDNANMDEERKGKEQFVMKNEFSENELVNDISDNDSRGKGKLNNAAPVLSKRSHRYPTTILMNGKAEDVRTENFPLHSAESYGQFSQSQTKDQAEEINTSNDVHNGIASHEDIRANDIFPGDKTELKAEVDPNYKTYLKAEVEPNDKTELEAEVEPNDKTELKAEVEPNDKTELKAEVEPIDKTELKVEVEPNDKTELKAEVEPIDKTELKNEVEPNDKTELKADVEPNDKTELKAEVEPNDKTELKAEVEPNDKTELKAEVEMLREELREAAALEVSLYSVIAEHGSSSNKVHAPARRLSRFYYHTCRVGTPATIASAAKSAVSGFVLVSKACGNDVPRLTFWFSNLILLRTIVSKGIEEMHLGNDPHTNRECDASNLPCHEKEKENTKEKIHSWEDRETFLVALEKVEAWIFSRIVESVWWQTLTPYMQSAAAKSSSSRKIFGKRYAIGDPDQVSFSVDLWERAFKDACERLCPLRAGGHECGCLPVIARLVMEQLVNRLDVAMFNAILRESDEDMPTDPISDPISDSKVLPIPAGKSGFGAGVQLKNAIGNWTRWLSDLFGTDDSDSHEDSNENEKPKCESAFKPFQLLHALSDLMMLPFEMLADGSLRKEVCPRFGVSLIKRVVNNFVPDEFSPGPVPDAVIEALNDEDIQEEDEGSITSFPCTADSTFYAPPIASLVVTIPQEVGNRNSLRSGSFVQKKLYTSDDELDELDSPLSALGMDDSSSKKKFSVAKGGGKVVRYELLRQVWRSTE</sequence>
<dbReference type="InterPro" id="IPR019448">
    <property type="entry name" value="NT-C2"/>
</dbReference>
<dbReference type="GO" id="GO:0005643">
    <property type="term" value="C:nuclear pore"/>
    <property type="evidence" value="ECO:0007669"/>
    <property type="project" value="InterPro"/>
</dbReference>
<evidence type="ECO:0000313" key="4">
    <source>
        <dbReference type="Proteomes" id="UP001497480"/>
    </source>
</evidence>
<feature type="compositionally biased region" description="Polar residues" evidence="1">
    <location>
        <begin position="204"/>
        <end position="225"/>
    </location>
</feature>
<dbReference type="AlphaFoldDB" id="A0AAV1VSG2"/>
<accession>A0AAV1VSG2</accession>
<proteinExistence type="predicted"/>
<dbReference type="InterPro" id="IPR021827">
    <property type="entry name" value="Nup186/Nup192/Nup205"/>
</dbReference>
<evidence type="ECO:0000313" key="3">
    <source>
        <dbReference type="EMBL" id="CAL0299901.1"/>
    </source>
</evidence>
<protein>
    <recommendedName>
        <fullName evidence="2">C2 NT-type domain-containing protein</fullName>
    </recommendedName>
</protein>
<dbReference type="Pfam" id="PF10358">
    <property type="entry name" value="NT-C2"/>
    <property type="match status" value="1"/>
</dbReference>
<dbReference type="PANTHER" id="PTHR31344:SF13">
    <property type="entry name" value="EEIG1_EHBP1 PROTEIN AMINO-TERMINAL DOMAIN PROTEIN"/>
    <property type="match status" value="1"/>
</dbReference>
<feature type="region of interest" description="Disordered" evidence="1">
    <location>
        <begin position="525"/>
        <end position="555"/>
    </location>
</feature>
<feature type="region of interest" description="Disordered" evidence="1">
    <location>
        <begin position="251"/>
        <end position="291"/>
    </location>
</feature>
<feature type="region of interest" description="Disordered" evidence="1">
    <location>
        <begin position="330"/>
        <end position="384"/>
    </location>
</feature>
<dbReference type="PROSITE" id="PS51840">
    <property type="entry name" value="C2_NT"/>
    <property type="match status" value="1"/>
</dbReference>
<keyword evidence="4" id="KW-1185">Reference proteome</keyword>
<feature type="compositionally biased region" description="Low complexity" evidence="1">
    <location>
        <begin position="265"/>
        <end position="274"/>
    </location>
</feature>
<organism evidence="3 4">
    <name type="scientific">Lupinus luteus</name>
    <name type="common">European yellow lupine</name>
    <dbReference type="NCBI Taxonomy" id="3873"/>
    <lineage>
        <taxon>Eukaryota</taxon>
        <taxon>Viridiplantae</taxon>
        <taxon>Streptophyta</taxon>
        <taxon>Embryophyta</taxon>
        <taxon>Tracheophyta</taxon>
        <taxon>Spermatophyta</taxon>
        <taxon>Magnoliopsida</taxon>
        <taxon>eudicotyledons</taxon>
        <taxon>Gunneridae</taxon>
        <taxon>Pentapetalae</taxon>
        <taxon>rosids</taxon>
        <taxon>fabids</taxon>
        <taxon>Fabales</taxon>
        <taxon>Fabaceae</taxon>
        <taxon>Papilionoideae</taxon>
        <taxon>50 kb inversion clade</taxon>
        <taxon>genistoids sensu lato</taxon>
        <taxon>core genistoids</taxon>
        <taxon>Genisteae</taxon>
        <taxon>Lupinus</taxon>
    </lineage>
</organism>
<evidence type="ECO:0000256" key="1">
    <source>
        <dbReference type="SAM" id="MobiDB-lite"/>
    </source>
</evidence>
<evidence type="ECO:0000259" key="2">
    <source>
        <dbReference type="PROSITE" id="PS51840"/>
    </source>
</evidence>
<name>A0AAV1VSG2_LUPLU</name>
<dbReference type="EMBL" id="CAXHTB010000001">
    <property type="protein sequence ID" value="CAL0299901.1"/>
    <property type="molecule type" value="Genomic_DNA"/>
</dbReference>
<feature type="compositionally biased region" description="Polar residues" evidence="1">
    <location>
        <begin position="334"/>
        <end position="354"/>
    </location>
</feature>
<feature type="domain" description="C2 NT-type" evidence="2">
    <location>
        <begin position="7"/>
        <end position="155"/>
    </location>
</feature>
<reference evidence="3 4" key="1">
    <citation type="submission" date="2024-03" db="EMBL/GenBank/DDBJ databases">
        <authorList>
            <person name="Martinez-Hernandez J."/>
        </authorList>
    </citation>
    <scope>NUCLEOTIDE SEQUENCE [LARGE SCALE GENOMIC DNA]</scope>
</reference>
<dbReference type="PANTHER" id="PTHR31344">
    <property type="entry name" value="NUCLEAR PORE COMPLEX PROTEIN NUP205"/>
    <property type="match status" value="1"/>
</dbReference>
<dbReference type="Proteomes" id="UP001497480">
    <property type="component" value="Unassembled WGS sequence"/>
</dbReference>
<feature type="compositionally biased region" description="Acidic residues" evidence="1">
    <location>
        <begin position="187"/>
        <end position="202"/>
    </location>
</feature>
<feature type="compositionally biased region" description="Polar residues" evidence="1">
    <location>
        <begin position="157"/>
        <end position="169"/>
    </location>
</feature>